<organism evidence="1 2">
    <name type="scientific">Paramuricea clavata</name>
    <name type="common">Red gorgonian</name>
    <name type="synonym">Violescent sea-whip</name>
    <dbReference type="NCBI Taxonomy" id="317549"/>
    <lineage>
        <taxon>Eukaryota</taxon>
        <taxon>Metazoa</taxon>
        <taxon>Cnidaria</taxon>
        <taxon>Anthozoa</taxon>
        <taxon>Octocorallia</taxon>
        <taxon>Malacalcyonacea</taxon>
        <taxon>Plexauridae</taxon>
        <taxon>Paramuricea</taxon>
    </lineage>
</organism>
<accession>A0A6S7LNX6</accession>
<dbReference type="PANTHER" id="PTHR47331:SF1">
    <property type="entry name" value="GAG-LIKE PROTEIN"/>
    <property type="match status" value="1"/>
</dbReference>
<comment type="caution">
    <text evidence="1">The sequence shown here is derived from an EMBL/GenBank/DDBJ whole genome shotgun (WGS) entry which is preliminary data.</text>
</comment>
<sequence>MIINAKKTKSMLVTGKRLAKKLPTKILSLQSENEDIEQVHFQKLLGVTIDQELTFDKHVEELSKKLGRLGVLRKIKRFLPLDQRKLYYNTMFKQVMMYGATVWANCSVENLKTILRLQKRAARIILDVDEVEQAEINKGRKQQIKFKRELFEQKLHFKEDGIEEINPPGKPKNPIEKEDKYRKRNTKVNNTQHHEARERKKILAEKKLCFNCTGTRHRAADCKSTTGCQLCSKGHHTSICETKKPNRANMMSTCDGYKVIHPIVVIKVDCVECRALVDSGAASCYASSKLLDSLGKKPTEVKYKKMEMLMAFTTTRMEIHNSTISSKSGDYELEVDLIKVNKGTLLEVENLQYKELIESYSHLKGVKIDDYDTKPYLPVHVILGAGVFTKIKTDSRPRIRKQGHPVAEHTKLGWFILSPGEESVTTRVLLMQTNHVEYDELCQLDV</sequence>
<dbReference type="EMBL" id="CACRXK020025780">
    <property type="protein sequence ID" value="CAB4039723.1"/>
    <property type="molecule type" value="Genomic_DNA"/>
</dbReference>
<dbReference type="OrthoDB" id="5984638at2759"/>
<dbReference type="PANTHER" id="PTHR47331">
    <property type="entry name" value="PHD-TYPE DOMAIN-CONTAINING PROTEIN"/>
    <property type="match status" value="1"/>
</dbReference>
<gene>
    <name evidence="1" type="ORF">PACLA_8A040727</name>
</gene>
<protein>
    <submittedName>
        <fullName evidence="1">Uncharacterized protein</fullName>
    </submittedName>
</protein>
<keyword evidence="2" id="KW-1185">Reference proteome</keyword>
<name>A0A6S7LNX6_PARCT</name>
<dbReference type="InterPro" id="IPR021109">
    <property type="entry name" value="Peptidase_aspartic_dom_sf"/>
</dbReference>
<dbReference type="Gene3D" id="2.40.70.10">
    <property type="entry name" value="Acid Proteases"/>
    <property type="match status" value="1"/>
</dbReference>
<proteinExistence type="predicted"/>
<dbReference type="Proteomes" id="UP001152795">
    <property type="component" value="Unassembled WGS sequence"/>
</dbReference>
<reference evidence="1" key="1">
    <citation type="submission" date="2020-04" db="EMBL/GenBank/DDBJ databases">
        <authorList>
            <person name="Alioto T."/>
            <person name="Alioto T."/>
            <person name="Gomez Garrido J."/>
        </authorList>
    </citation>
    <scope>NUCLEOTIDE SEQUENCE</scope>
    <source>
        <strain evidence="1">A484AB</strain>
    </source>
</reference>
<dbReference type="AlphaFoldDB" id="A0A6S7LNX6"/>
<evidence type="ECO:0000313" key="2">
    <source>
        <dbReference type="Proteomes" id="UP001152795"/>
    </source>
</evidence>
<evidence type="ECO:0000313" key="1">
    <source>
        <dbReference type="EMBL" id="CAB4039723.1"/>
    </source>
</evidence>